<proteinExistence type="predicted"/>
<evidence type="ECO:0000313" key="2">
    <source>
        <dbReference type="Proteomes" id="UP000233535"/>
    </source>
</evidence>
<evidence type="ECO:0000313" key="1">
    <source>
        <dbReference type="EMBL" id="PKQ63822.1"/>
    </source>
</evidence>
<dbReference type="RefSeq" id="WP_101260766.1">
    <property type="nucleotide sequence ID" value="NZ_MVDD01000004.1"/>
</dbReference>
<accession>A0A2N3I0K0</accession>
<gene>
    <name evidence="1" type="ORF">BZG02_07295</name>
</gene>
<reference evidence="1 2" key="1">
    <citation type="journal article" date="2017" name="Front. Microbiol.">
        <title>Labilibaculum manganireducens gen. nov., sp. nov. and Labilibaculum filiforme sp. nov., Novel Bacteroidetes Isolated from Subsurface Sediments of the Baltic Sea.</title>
        <authorList>
            <person name="Vandieken V."/>
            <person name="Marshall I.P."/>
            <person name="Niemann H."/>
            <person name="Engelen B."/>
            <person name="Cypionka H."/>
        </authorList>
    </citation>
    <scope>NUCLEOTIDE SEQUENCE [LARGE SCALE GENOMIC DNA]</scope>
    <source>
        <strain evidence="1 2">59.16B</strain>
    </source>
</reference>
<dbReference type="Gene3D" id="2.70.70.10">
    <property type="entry name" value="Glucose Permease (Domain IIA)"/>
    <property type="match status" value="1"/>
</dbReference>
<dbReference type="EMBL" id="MVDD01000004">
    <property type="protein sequence ID" value="PKQ63822.1"/>
    <property type="molecule type" value="Genomic_DNA"/>
</dbReference>
<dbReference type="InterPro" id="IPR011055">
    <property type="entry name" value="Dup_hybrid_motif"/>
</dbReference>
<dbReference type="AlphaFoldDB" id="A0A2N3I0K0"/>
<organism evidence="1 2">
    <name type="scientific">Labilibaculum filiforme</name>
    <dbReference type="NCBI Taxonomy" id="1940526"/>
    <lineage>
        <taxon>Bacteria</taxon>
        <taxon>Pseudomonadati</taxon>
        <taxon>Bacteroidota</taxon>
        <taxon>Bacteroidia</taxon>
        <taxon>Marinilabiliales</taxon>
        <taxon>Marinifilaceae</taxon>
        <taxon>Labilibaculum</taxon>
    </lineage>
</organism>
<dbReference type="Proteomes" id="UP000233535">
    <property type="component" value="Unassembled WGS sequence"/>
</dbReference>
<name>A0A2N3I0K0_9BACT</name>
<protein>
    <submittedName>
        <fullName evidence="1">Uncharacterized protein</fullName>
    </submittedName>
</protein>
<sequence length="736" mass="83112">MTQIAVQLNTESEVLVQDVQYEFVRVKLLDCRSGEAIANSRVKRLIIRKGEAVIDVEFEREDQYLEGTNGLVNSLKALKRLGFTETELTSYDTTAISAFNSYWENRANDEVPLLSADSPTPAENYYTLITKEYNSHYKTDTDGILNLRIPQNFFDGNEVSVEVGFWDVPIFLEEIKGDSRTNPVRRNHFGYGTPMIPLLEAPQFKIVWNTNGQNNEWNGNWGWEAQKQVMRQNQNTSTIPGYSFPTAPEPSDSNTEFKVSETIVIKNSTATFNDDSRLEIDFNSIMSVFFNPSIVPFTDPHFVLFGMQWCQPVYDGIEDPDPDEGQRSNNMSFVNMKCNNHWVKGLNMHIPSKHTIGSGPYYGTFSNTPPHPRGTRRHTGVDLYSGEEGHNDAYAIHAGVLSKHTGGDFGHRAFVRLGGIGEPAFHYAHLDEETTPKDWVMCGEIIGTCGLTRSATSYFNGEPYHLHLEYYPTITSLTGTLGVLNSNKVDFSEVENMNPPEGATYTAPTGANAFLFQGNRLPLIMPCRSVYCNEPNGVPSFKGCRLNVNSIDYKTCFAIKSFPYSNNLLLSNIPYLISDDLHPDTGLIRYICPYMANLSGKDDVRLQMKIKFILVNKERFAPEIFTYGASEQTTFNSFFNFNINNFSIDGDIGNCTKTGIRALIRAHYYCEHSSLVDAERILTEANSDISNTKIQDFIDCCIDGTAISTDESFQKIRDFNTWFNNEVDFANMYMNI</sequence>
<dbReference type="OrthoDB" id="9810477at2"/>
<comment type="caution">
    <text evidence="1">The sequence shown here is derived from an EMBL/GenBank/DDBJ whole genome shotgun (WGS) entry which is preliminary data.</text>
</comment>
<keyword evidence="2" id="KW-1185">Reference proteome</keyword>